<proteinExistence type="predicted"/>
<feature type="compositionally biased region" description="Basic and acidic residues" evidence="1">
    <location>
        <begin position="73"/>
        <end position="82"/>
    </location>
</feature>
<feature type="compositionally biased region" description="Basic and acidic residues" evidence="1">
    <location>
        <begin position="221"/>
        <end position="238"/>
    </location>
</feature>
<feature type="compositionally biased region" description="Basic and acidic residues" evidence="1">
    <location>
        <begin position="132"/>
        <end position="175"/>
    </location>
</feature>
<dbReference type="AlphaFoldDB" id="A0A7R9PVN6"/>
<sequence length="549" mass="62050">MADDDMFLDQERLKKMIALGIYDDNMAGKVKNIKNKDLVDKTPQARPPDPPMDTSSGPPMGMSRGGGRGGGRGRQEFGRDLQTDGNEGWSPMGRQFRSGFTANSAYKWSVVGEDRHRGRGRGRGQHRSYNQMDDRSSGDGYRDGFRNSIRDGIQDKIQRNESDRQMNIDQMREKYSSGNHTIDTDLRPKPDTDLRRAADSRRQTADNLSLNTFADFDNDEDFRGGGGDRGDRRFDHKPMPRPPLVDDLDDFIQMASAKLNESLSPLKRKNRSEESDPDLDRSRQRQYEQEMRRGGGGRGRGGDRGGGRGGGPPQRRPEDLFPQRPKRTDVDFDHRNDRDFGNKEPQNDYNSRPPKPSFERPRRLSPIERRLRPEPEVAADVPTEAEEDVSRDIAILRQTVEELSKSNLYCHYCDHYLSSTNDIDAHLGSLIHQQNMAKKEMQDNAKVDSDGRFGANERADTSRTVVDRVPTGMAALVQMIDSRKQITLTSLTDMDTYAICSESEALLAKELAKLLTQELLNYKMSSMPDTVKEALKNQGIGLLNTMTKS</sequence>
<name>A0A7R9PVN6_9ACAR</name>
<feature type="compositionally biased region" description="Basic and acidic residues" evidence="1">
    <location>
        <begin position="357"/>
        <end position="375"/>
    </location>
</feature>
<dbReference type="OrthoDB" id="6511792at2759"/>
<evidence type="ECO:0000313" key="2">
    <source>
        <dbReference type="EMBL" id="CAD7622411.1"/>
    </source>
</evidence>
<gene>
    <name evidence="2" type="ORF">OSB1V03_LOCUS2874</name>
</gene>
<accession>A0A7R9PVN6</accession>
<feature type="region of interest" description="Disordered" evidence="1">
    <location>
        <begin position="259"/>
        <end position="385"/>
    </location>
</feature>
<feature type="compositionally biased region" description="Basic and acidic residues" evidence="1">
    <location>
        <begin position="315"/>
        <end position="346"/>
    </location>
</feature>
<feature type="compositionally biased region" description="Basic and acidic residues" evidence="1">
    <location>
        <begin position="271"/>
        <end position="293"/>
    </location>
</feature>
<dbReference type="EMBL" id="OC855658">
    <property type="protein sequence ID" value="CAD7622411.1"/>
    <property type="molecule type" value="Genomic_DNA"/>
</dbReference>
<feature type="compositionally biased region" description="Basic and acidic residues" evidence="1">
    <location>
        <begin position="182"/>
        <end position="204"/>
    </location>
</feature>
<dbReference type="EMBL" id="CAJPIZ010001083">
    <property type="protein sequence ID" value="CAG2102841.1"/>
    <property type="molecule type" value="Genomic_DNA"/>
</dbReference>
<feature type="region of interest" description="Disordered" evidence="1">
    <location>
        <begin position="34"/>
        <end position="247"/>
    </location>
</feature>
<evidence type="ECO:0000313" key="3">
    <source>
        <dbReference type="Proteomes" id="UP000759131"/>
    </source>
</evidence>
<protein>
    <submittedName>
        <fullName evidence="2">Uncharacterized protein</fullName>
    </submittedName>
</protein>
<keyword evidence="3" id="KW-1185">Reference proteome</keyword>
<feature type="compositionally biased region" description="Basic residues" evidence="1">
    <location>
        <begin position="117"/>
        <end position="126"/>
    </location>
</feature>
<evidence type="ECO:0000256" key="1">
    <source>
        <dbReference type="SAM" id="MobiDB-lite"/>
    </source>
</evidence>
<feature type="compositionally biased region" description="Gly residues" evidence="1">
    <location>
        <begin position="63"/>
        <end position="72"/>
    </location>
</feature>
<dbReference type="Proteomes" id="UP000759131">
    <property type="component" value="Unassembled WGS sequence"/>
</dbReference>
<reference evidence="2" key="1">
    <citation type="submission" date="2020-11" db="EMBL/GenBank/DDBJ databases">
        <authorList>
            <person name="Tran Van P."/>
        </authorList>
    </citation>
    <scope>NUCLEOTIDE SEQUENCE</scope>
</reference>
<organism evidence="2">
    <name type="scientific">Medioppia subpectinata</name>
    <dbReference type="NCBI Taxonomy" id="1979941"/>
    <lineage>
        <taxon>Eukaryota</taxon>
        <taxon>Metazoa</taxon>
        <taxon>Ecdysozoa</taxon>
        <taxon>Arthropoda</taxon>
        <taxon>Chelicerata</taxon>
        <taxon>Arachnida</taxon>
        <taxon>Acari</taxon>
        <taxon>Acariformes</taxon>
        <taxon>Sarcoptiformes</taxon>
        <taxon>Oribatida</taxon>
        <taxon>Brachypylina</taxon>
        <taxon>Oppioidea</taxon>
        <taxon>Oppiidae</taxon>
        <taxon>Medioppia</taxon>
    </lineage>
</organism>